<proteinExistence type="predicted"/>
<name>A0A930VHN8_9ACTN</name>
<keyword evidence="3" id="KW-1185">Reference proteome</keyword>
<dbReference type="Proteomes" id="UP000640489">
    <property type="component" value="Unassembled WGS sequence"/>
</dbReference>
<evidence type="ECO:0000256" key="1">
    <source>
        <dbReference type="SAM" id="Phobius"/>
    </source>
</evidence>
<evidence type="ECO:0000313" key="2">
    <source>
        <dbReference type="EMBL" id="MBF4764110.1"/>
    </source>
</evidence>
<dbReference type="EMBL" id="JADKPN010000007">
    <property type="protein sequence ID" value="MBF4764110.1"/>
    <property type="molecule type" value="Genomic_DNA"/>
</dbReference>
<evidence type="ECO:0000313" key="3">
    <source>
        <dbReference type="Proteomes" id="UP000640489"/>
    </source>
</evidence>
<dbReference type="InterPro" id="IPR036938">
    <property type="entry name" value="PAP2/HPO_sf"/>
</dbReference>
<organism evidence="2 3">
    <name type="scientific">Nocardioides islandensis</name>
    <dbReference type="NCBI Taxonomy" id="433663"/>
    <lineage>
        <taxon>Bacteria</taxon>
        <taxon>Bacillati</taxon>
        <taxon>Actinomycetota</taxon>
        <taxon>Actinomycetes</taxon>
        <taxon>Propionibacteriales</taxon>
        <taxon>Nocardioidaceae</taxon>
        <taxon>Nocardioides</taxon>
    </lineage>
</organism>
<feature type="transmembrane region" description="Helical" evidence="1">
    <location>
        <begin position="34"/>
        <end position="51"/>
    </location>
</feature>
<feature type="transmembrane region" description="Helical" evidence="1">
    <location>
        <begin position="152"/>
        <end position="171"/>
    </location>
</feature>
<keyword evidence="1" id="KW-1133">Transmembrane helix</keyword>
<accession>A0A930VHN8</accession>
<dbReference type="Gene3D" id="1.20.144.10">
    <property type="entry name" value="Phosphatidic acid phosphatase type 2/haloperoxidase"/>
    <property type="match status" value="1"/>
</dbReference>
<gene>
    <name evidence="2" type="ORF">ISU07_13325</name>
</gene>
<feature type="transmembrane region" description="Helical" evidence="1">
    <location>
        <begin position="98"/>
        <end position="115"/>
    </location>
</feature>
<reference evidence="2" key="1">
    <citation type="submission" date="2020-11" db="EMBL/GenBank/DDBJ databases">
        <title>Nocardioides sp. nov., isolated from Soil of Cynanchum wilfordii Hemsley rhizosphere.</title>
        <authorList>
            <person name="Lee J.-S."/>
            <person name="Suh M.K."/>
            <person name="Kim J.-S."/>
        </authorList>
    </citation>
    <scope>NUCLEOTIDE SEQUENCE</scope>
    <source>
        <strain evidence="2">KCTC 19275</strain>
    </source>
</reference>
<keyword evidence="1" id="KW-0472">Membrane</keyword>
<sequence>MDALDQTARHRSRPGNVWGPLQLRADHIVEGLKPAHVVPLLLVVVLACAVVQRSWRPVVVGAVSVLSTGALVVATKILVARPDPGGNIATIGGAYPSGHTAVLMAVAGAGLLAIISRPAWWSWVSPVLGDAMMAFCLVVQTTHWLSDVVGGMLAAFTVLGLSAWVSSQWDVRRLGWQRRRQSPSRQNPAASSGRR</sequence>
<keyword evidence="1" id="KW-0812">Transmembrane</keyword>
<dbReference type="SUPFAM" id="SSF48317">
    <property type="entry name" value="Acid phosphatase/Vanadium-dependent haloperoxidase"/>
    <property type="match status" value="1"/>
</dbReference>
<feature type="transmembrane region" description="Helical" evidence="1">
    <location>
        <begin position="127"/>
        <end position="146"/>
    </location>
</feature>
<dbReference type="AlphaFoldDB" id="A0A930VHN8"/>
<feature type="transmembrane region" description="Helical" evidence="1">
    <location>
        <begin position="58"/>
        <end position="78"/>
    </location>
</feature>
<protein>
    <submittedName>
        <fullName evidence="2">Phosphatase PAP2 family protein</fullName>
    </submittedName>
</protein>
<comment type="caution">
    <text evidence="2">The sequence shown here is derived from an EMBL/GenBank/DDBJ whole genome shotgun (WGS) entry which is preliminary data.</text>
</comment>